<reference evidence="15" key="1">
    <citation type="submission" date="2018-06" db="EMBL/GenBank/DDBJ databases">
        <authorList>
            <person name="Cea G.-C."/>
            <person name="William W."/>
        </authorList>
    </citation>
    <scope>NUCLEOTIDE SEQUENCE [LARGE SCALE GENOMIC DNA]</scope>
    <source>
        <strain evidence="15">DB21MT-2</strain>
    </source>
</reference>
<feature type="domain" description="Bacterial surface antigen (D15)" evidence="11">
    <location>
        <begin position="321"/>
        <end position="613"/>
    </location>
</feature>
<evidence type="ECO:0000256" key="1">
    <source>
        <dbReference type="ARBA" id="ARBA00004442"/>
    </source>
</evidence>
<dbReference type="Gene3D" id="2.40.160.50">
    <property type="entry name" value="membrane protein fhac: a member of the omp85/tpsb transporter family"/>
    <property type="match status" value="1"/>
</dbReference>
<evidence type="ECO:0000256" key="7">
    <source>
        <dbReference type="ARBA" id="ARBA00023136"/>
    </source>
</evidence>
<keyword evidence="8" id="KW-0998">Cell outer membrane</keyword>
<dbReference type="GO" id="GO:0009279">
    <property type="term" value="C:cell outer membrane"/>
    <property type="evidence" value="ECO:0007669"/>
    <property type="project" value="UniProtKB-SubCell"/>
</dbReference>
<dbReference type="GO" id="GO:0097347">
    <property type="term" value="C:TAM protein secretion complex"/>
    <property type="evidence" value="ECO:0007669"/>
    <property type="project" value="TreeGrafter"/>
</dbReference>
<feature type="domain" description="POTRA" evidence="12">
    <location>
        <begin position="117"/>
        <end position="190"/>
    </location>
</feature>
<keyword evidence="5" id="KW-0812">Transmembrane</keyword>
<dbReference type="EMBL" id="LS483452">
    <property type="protein sequence ID" value="SQH76444.1"/>
    <property type="molecule type" value="Genomic_DNA"/>
</dbReference>
<dbReference type="OrthoDB" id="9803054at2"/>
<dbReference type="PANTHER" id="PTHR12815:SF47">
    <property type="entry name" value="TRANSLOCATION AND ASSEMBLY MODULE SUBUNIT TAMA"/>
    <property type="match status" value="1"/>
</dbReference>
<dbReference type="InterPro" id="IPR000184">
    <property type="entry name" value="Bac_surfAg_D15"/>
</dbReference>
<dbReference type="InterPro" id="IPR010827">
    <property type="entry name" value="BamA/TamA_POTRA"/>
</dbReference>
<keyword evidence="6" id="KW-0732">Signal</keyword>
<evidence type="ECO:0000259" key="11">
    <source>
        <dbReference type="Pfam" id="PF01103"/>
    </source>
</evidence>
<dbReference type="InterPro" id="IPR039910">
    <property type="entry name" value="D15-like"/>
</dbReference>
<evidence type="ECO:0000256" key="6">
    <source>
        <dbReference type="ARBA" id="ARBA00022729"/>
    </source>
</evidence>
<proteinExistence type="inferred from homology"/>
<evidence type="ECO:0000256" key="3">
    <source>
        <dbReference type="ARBA" id="ARBA00015419"/>
    </source>
</evidence>
<dbReference type="AlphaFoldDB" id="A0A330M4U9"/>
<evidence type="ECO:0000259" key="13">
    <source>
        <dbReference type="Pfam" id="PF17243"/>
    </source>
</evidence>
<gene>
    <name evidence="14" type="ORF">SHEWBE_2481</name>
</gene>
<dbReference type="PANTHER" id="PTHR12815">
    <property type="entry name" value="SORTING AND ASSEMBLY MACHINERY SAMM50 PROTEIN FAMILY MEMBER"/>
    <property type="match status" value="1"/>
</dbReference>
<evidence type="ECO:0000256" key="8">
    <source>
        <dbReference type="ARBA" id="ARBA00023237"/>
    </source>
</evidence>
<dbReference type="KEGG" id="sbk:SHEWBE_2481"/>
<evidence type="ECO:0000256" key="5">
    <source>
        <dbReference type="ARBA" id="ARBA00022692"/>
    </source>
</evidence>
<keyword evidence="7" id="KW-0472">Membrane</keyword>
<dbReference type="Pfam" id="PF17243">
    <property type="entry name" value="POTRA_TamA_1"/>
    <property type="match status" value="1"/>
</dbReference>
<evidence type="ECO:0000256" key="9">
    <source>
        <dbReference type="ARBA" id="ARBA00033063"/>
    </source>
</evidence>
<protein>
    <recommendedName>
        <fullName evidence="3">Translocation and assembly module subunit TamA</fullName>
    </recommendedName>
    <alternativeName>
        <fullName evidence="9">Autotransporter assembly factor TamA</fullName>
    </alternativeName>
</protein>
<comment type="subunit">
    <text evidence="10">Interacts with TamB to form the translocation and assembly module (TAM).</text>
</comment>
<dbReference type="Gene3D" id="3.10.20.310">
    <property type="entry name" value="membrane protein fhac"/>
    <property type="match status" value="3"/>
</dbReference>
<organism evidence="14 15">
    <name type="scientific">Shewanella benthica</name>
    <dbReference type="NCBI Taxonomy" id="43661"/>
    <lineage>
        <taxon>Bacteria</taxon>
        <taxon>Pseudomonadati</taxon>
        <taxon>Pseudomonadota</taxon>
        <taxon>Gammaproteobacteria</taxon>
        <taxon>Alteromonadales</taxon>
        <taxon>Shewanellaceae</taxon>
        <taxon>Shewanella</taxon>
    </lineage>
</organism>
<name>A0A330M4U9_9GAMM</name>
<evidence type="ECO:0000256" key="4">
    <source>
        <dbReference type="ARBA" id="ARBA00022452"/>
    </source>
</evidence>
<keyword evidence="4" id="KW-1134">Transmembrane beta strand</keyword>
<feature type="domain" description="TamA POTRA" evidence="13">
    <location>
        <begin position="33"/>
        <end position="105"/>
    </location>
</feature>
<accession>A0A330M4U9</accession>
<dbReference type="GO" id="GO:0009306">
    <property type="term" value="P:protein secretion"/>
    <property type="evidence" value="ECO:0007669"/>
    <property type="project" value="TreeGrafter"/>
</dbReference>
<evidence type="ECO:0000259" key="12">
    <source>
        <dbReference type="Pfam" id="PF07244"/>
    </source>
</evidence>
<comment type="similarity">
    <text evidence="2">Belongs to the TamA family.</text>
</comment>
<sequence length="615" mass="69097">MQLSSFRLWPLSIILLSSLLSAFPVMANNFLMLKITGANDSLSRNIEAHLGTLPSSKVQRRAFIFNAEDNVIAALNSLGYYHGEIVQDVQTSPDSPWVLSLDVTPGEPTRIEWIDLHFDGEILDDAFILQWLNKVSIKPGDILNHGKYELMKYQLITLALARGYFDGNYVQSSIEVNRDVNTAKITLHYDSGPRYHMGEVSFAGHSLQDGFLDTLIPFDKNSPYSTGSLSRLNRELLDTSYFSNIKVLPQIDKAIGLDVPIKVELSPKPSHSIELGLGVDIGNTTDSAVEPRVSINWRTPQINSYGHSQETNLEWSPDRPKYLTTYTIPLTHPLDDQLKIRFGMLRDKYGVTQVYHPDDNKFTNTGELEASKGLIAVIRQQRLSNNWILGYSLEAMKEFYTQSDIDYSPEFLLFGTNISKTTRGDNTLDPKSGFFQYYSIEYANPNLGSAIQLTRIQTKYKWIETFFDKHRIVARLDLGVNLADDADLALIPPSLRYFAGGDQSIRGYSYQELGPYLDYTNSDGDEAREVVGGRYLMVGSLEYQYYVTPTWRVGTFIDAGNAFDANQIEPIVSVGGGLHWISPIGPIKLDLGVGLKETDTVGRPWRIHLTMGAEL</sequence>
<evidence type="ECO:0000256" key="10">
    <source>
        <dbReference type="ARBA" id="ARBA00093548"/>
    </source>
</evidence>
<evidence type="ECO:0000256" key="2">
    <source>
        <dbReference type="ARBA" id="ARBA00010248"/>
    </source>
</evidence>
<dbReference type="InterPro" id="IPR035243">
    <property type="entry name" value="TamA_POTRA_Dom_1"/>
</dbReference>
<dbReference type="Pfam" id="PF01103">
    <property type="entry name" value="Omp85"/>
    <property type="match status" value="1"/>
</dbReference>
<evidence type="ECO:0000313" key="14">
    <source>
        <dbReference type="EMBL" id="SQH76444.1"/>
    </source>
</evidence>
<dbReference type="Proteomes" id="UP000250123">
    <property type="component" value="Chromosome SHEWBE"/>
</dbReference>
<comment type="subcellular location">
    <subcellularLocation>
        <location evidence="1">Cell outer membrane</location>
    </subcellularLocation>
</comment>
<dbReference type="Pfam" id="PF07244">
    <property type="entry name" value="POTRA"/>
    <property type="match status" value="1"/>
</dbReference>
<evidence type="ECO:0000313" key="15">
    <source>
        <dbReference type="Proteomes" id="UP000250123"/>
    </source>
</evidence>